<protein>
    <submittedName>
        <fullName evidence="2">MFS transporter</fullName>
    </submittedName>
</protein>
<dbReference type="RefSeq" id="WP_229231873.1">
    <property type="nucleotide sequence ID" value="NZ_AP024525.1"/>
</dbReference>
<feature type="transmembrane region" description="Helical" evidence="1">
    <location>
        <begin position="247"/>
        <end position="268"/>
    </location>
</feature>
<feature type="transmembrane region" description="Helical" evidence="1">
    <location>
        <begin position="78"/>
        <end position="96"/>
    </location>
</feature>
<feature type="transmembrane region" description="Helical" evidence="1">
    <location>
        <begin position="288"/>
        <end position="308"/>
    </location>
</feature>
<dbReference type="InterPro" id="IPR036259">
    <property type="entry name" value="MFS_trans_sf"/>
</dbReference>
<feature type="transmembrane region" description="Helical" evidence="1">
    <location>
        <begin position="372"/>
        <end position="391"/>
    </location>
</feature>
<accession>A0ABN6FEE9</accession>
<name>A0ABN6FEE9_SINCY</name>
<feature type="transmembrane region" description="Helical" evidence="1">
    <location>
        <begin position="102"/>
        <end position="124"/>
    </location>
</feature>
<evidence type="ECO:0000313" key="3">
    <source>
        <dbReference type="Proteomes" id="UP001319861"/>
    </source>
</evidence>
<proteinExistence type="predicted"/>
<dbReference type="EMBL" id="AP024525">
    <property type="protein sequence ID" value="BCT75088.1"/>
    <property type="molecule type" value="Genomic_DNA"/>
</dbReference>
<dbReference type="Proteomes" id="UP001319861">
    <property type="component" value="Chromosome"/>
</dbReference>
<gene>
    <name evidence="2" type="ORF">SCMU_09300</name>
</gene>
<keyword evidence="1" id="KW-1133">Transmembrane helix</keyword>
<dbReference type="Gene3D" id="1.20.1250.20">
    <property type="entry name" value="MFS general substrate transporter like domains"/>
    <property type="match status" value="2"/>
</dbReference>
<feature type="transmembrane region" description="Helical" evidence="1">
    <location>
        <begin position="403"/>
        <end position="423"/>
    </location>
</feature>
<feature type="transmembrane region" description="Helical" evidence="1">
    <location>
        <begin position="339"/>
        <end position="360"/>
    </location>
</feature>
<feature type="transmembrane region" description="Helical" evidence="1">
    <location>
        <begin position="315"/>
        <end position="333"/>
    </location>
</feature>
<keyword evidence="1" id="KW-0812">Transmembrane</keyword>
<dbReference type="Pfam" id="PF07690">
    <property type="entry name" value="MFS_1"/>
    <property type="match status" value="1"/>
</dbReference>
<dbReference type="SUPFAM" id="SSF103473">
    <property type="entry name" value="MFS general substrate transporter"/>
    <property type="match status" value="1"/>
</dbReference>
<keyword evidence="1" id="KW-0472">Membrane</keyword>
<organism evidence="2 3">
    <name type="scientific">Sinomonas cyclohexanicum</name>
    <name type="common">Corynebacterium cyclohexanicum</name>
    <dbReference type="NCBI Taxonomy" id="322009"/>
    <lineage>
        <taxon>Bacteria</taxon>
        <taxon>Bacillati</taxon>
        <taxon>Actinomycetota</taxon>
        <taxon>Actinomycetes</taxon>
        <taxon>Micrococcales</taxon>
        <taxon>Micrococcaceae</taxon>
        <taxon>Sinomonas</taxon>
    </lineage>
</organism>
<dbReference type="InterPro" id="IPR052524">
    <property type="entry name" value="MFS_Cyanate_Porter"/>
</dbReference>
<dbReference type="PANTHER" id="PTHR23523:SF2">
    <property type="entry name" value="2-NITROIMIDAZOLE TRANSPORTER"/>
    <property type="match status" value="1"/>
</dbReference>
<feature type="transmembrane region" description="Helical" evidence="1">
    <location>
        <begin position="46"/>
        <end position="71"/>
    </location>
</feature>
<evidence type="ECO:0000313" key="2">
    <source>
        <dbReference type="EMBL" id="BCT75088.1"/>
    </source>
</evidence>
<dbReference type="PANTHER" id="PTHR23523">
    <property type="match status" value="1"/>
</dbReference>
<sequence>MTRRISRTAALALIAVGLMSLNSRAPIVQLGPVLGDIQASIGLGSAVVGLLAAIPVLCFGLVTPAAAWLVGRIGINHAVLYFFGGLAAGVVVRSYGGAAGALIGTVVIGVSMTIVNVATPLLVGRDFPLRAALMTGVTTAAVNVGTTLASALAAPLAGAIGWQASLVSWLDLTAVAAGLWIFVFPAGKDGPRWSDADFPGRAAKAAARRRAELRAAQGHPGTGTGPLPMLPARGRAATISPANRRMMWLFTVTFALHNVGYYAMTLWLPTYLVDTQGMTPSEAGLGASLLQVFAIAGPLLIPALMHLLGWGPMRLFALVSVCWVVLPSGLLLAPGAWVLWAVLGGIAQGGTFTVVFTVVINRARSLDENRRMTALIQTVGYAIASTGPIVIGGLHEAARNWQAPLAFVLAALVGMAATGFLAIRSRTTPALAPGAGRA</sequence>
<feature type="transmembrane region" description="Helical" evidence="1">
    <location>
        <begin position="160"/>
        <end position="184"/>
    </location>
</feature>
<evidence type="ECO:0000256" key="1">
    <source>
        <dbReference type="SAM" id="Phobius"/>
    </source>
</evidence>
<dbReference type="InterPro" id="IPR011701">
    <property type="entry name" value="MFS"/>
</dbReference>
<feature type="transmembrane region" description="Helical" evidence="1">
    <location>
        <begin position="131"/>
        <end position="154"/>
    </location>
</feature>
<reference evidence="2 3" key="1">
    <citation type="journal article" date="2021" name="J. Biosci. Bioeng.">
        <title>Identification and characterization of a chc gene cluster responsible for the aromatization pathway of cyclohexanecarboxylate degradation in Sinomonas cyclohexanicum ATCC 51369.</title>
        <authorList>
            <person name="Yamamoto T."/>
            <person name="Hasegawa Y."/>
            <person name="Lau P.C.K."/>
            <person name="Iwaki H."/>
        </authorList>
    </citation>
    <scope>NUCLEOTIDE SEQUENCE [LARGE SCALE GENOMIC DNA]</scope>
    <source>
        <strain evidence="2 3">ATCC 51369</strain>
    </source>
</reference>
<keyword evidence="3" id="KW-1185">Reference proteome</keyword>